<feature type="signal peptide" evidence="1">
    <location>
        <begin position="1"/>
        <end position="26"/>
    </location>
</feature>
<proteinExistence type="predicted"/>
<evidence type="ECO:0000256" key="1">
    <source>
        <dbReference type="SAM" id="SignalP"/>
    </source>
</evidence>
<evidence type="ECO:0000313" key="2">
    <source>
        <dbReference type="EMBL" id="WTP69539.1"/>
    </source>
</evidence>
<keyword evidence="3" id="KW-1185">Reference proteome</keyword>
<evidence type="ECO:0008006" key="4">
    <source>
        <dbReference type="Google" id="ProtNLM"/>
    </source>
</evidence>
<protein>
    <recommendedName>
        <fullName evidence="4">ATP-binding protein</fullName>
    </recommendedName>
</protein>
<feature type="chain" id="PRO_5045938328" description="ATP-binding protein" evidence="1">
    <location>
        <begin position="27"/>
        <end position="87"/>
    </location>
</feature>
<name>A0ABZ1KDL8_9ACTN</name>
<dbReference type="RefSeq" id="WP_015579735.1">
    <property type="nucleotide sequence ID" value="NZ_CP108135.1"/>
</dbReference>
<accession>A0ABZ1KDL8</accession>
<dbReference type="GeneID" id="95062156"/>
<sequence>MNTWRILTAAAAGSVLLTAAPAAAQADSFAPALTGTALTAASTGERTGTAVHEVAQETGLGQTASTATGLVETGAETLLARDQSVTD</sequence>
<gene>
    <name evidence="2" type="ORF">OG560_30575</name>
</gene>
<dbReference type="EMBL" id="CP108135">
    <property type="protein sequence ID" value="WTP69539.1"/>
    <property type="molecule type" value="Genomic_DNA"/>
</dbReference>
<keyword evidence="1" id="KW-0732">Signal</keyword>
<organism evidence="2 3">
    <name type="scientific">[Kitasatospora] papulosa</name>
    <dbReference type="NCBI Taxonomy" id="1464011"/>
    <lineage>
        <taxon>Bacteria</taxon>
        <taxon>Bacillati</taxon>
        <taxon>Actinomycetota</taxon>
        <taxon>Actinomycetes</taxon>
        <taxon>Kitasatosporales</taxon>
        <taxon>Streptomycetaceae</taxon>
        <taxon>Streptomyces</taxon>
    </lineage>
</organism>
<reference evidence="2 3" key="1">
    <citation type="submission" date="2022-10" db="EMBL/GenBank/DDBJ databases">
        <title>The complete genomes of actinobacterial strains from the NBC collection.</title>
        <authorList>
            <person name="Joergensen T.S."/>
            <person name="Alvarez Arevalo M."/>
            <person name="Sterndorff E.B."/>
            <person name="Faurdal D."/>
            <person name="Vuksanovic O."/>
            <person name="Mourched A.-S."/>
            <person name="Charusanti P."/>
            <person name="Shaw S."/>
            <person name="Blin K."/>
            <person name="Weber T."/>
        </authorList>
    </citation>
    <scope>NUCLEOTIDE SEQUENCE [LARGE SCALE GENOMIC DNA]</scope>
    <source>
        <strain evidence="2 3">NBC_00185</strain>
    </source>
</reference>
<evidence type="ECO:0000313" key="3">
    <source>
        <dbReference type="Proteomes" id="UP001622496"/>
    </source>
</evidence>
<dbReference type="Proteomes" id="UP001622496">
    <property type="component" value="Chromosome"/>
</dbReference>